<keyword evidence="1" id="KW-0812">Transmembrane</keyword>
<feature type="transmembrane region" description="Helical" evidence="1">
    <location>
        <begin position="18"/>
        <end position="38"/>
    </location>
</feature>
<dbReference type="Proteomes" id="UP000075884">
    <property type="component" value="Unassembled WGS sequence"/>
</dbReference>
<organism evidence="2 3">
    <name type="scientific">Anopheles dirus</name>
    <dbReference type="NCBI Taxonomy" id="7168"/>
    <lineage>
        <taxon>Eukaryota</taxon>
        <taxon>Metazoa</taxon>
        <taxon>Ecdysozoa</taxon>
        <taxon>Arthropoda</taxon>
        <taxon>Hexapoda</taxon>
        <taxon>Insecta</taxon>
        <taxon>Pterygota</taxon>
        <taxon>Neoptera</taxon>
        <taxon>Endopterygota</taxon>
        <taxon>Diptera</taxon>
        <taxon>Nematocera</taxon>
        <taxon>Culicoidea</taxon>
        <taxon>Culicidae</taxon>
        <taxon>Anophelinae</taxon>
        <taxon>Anopheles</taxon>
    </lineage>
</organism>
<dbReference type="EnsemblMetazoa" id="ADIR014289-RA">
    <property type="protein sequence ID" value="ADIR014289-PA"/>
    <property type="gene ID" value="ADIR014289"/>
</dbReference>
<dbReference type="VEuPathDB" id="VectorBase:ADIR014289"/>
<keyword evidence="1" id="KW-0472">Membrane</keyword>
<name>A0A182NWM1_9DIPT</name>
<sequence>MLTFTPLPNVFVTIPRSVIAGFCVSLIGVLMVYLRLLCTQQAHWLMSRNKHVSSMRRISSWYYVGNDRYREAIEALQISTKMTGTPLFEKLLQQQAIIAT</sequence>
<accession>A0A182NWM1</accession>
<keyword evidence="1" id="KW-1133">Transmembrane helix</keyword>
<reference evidence="2" key="2">
    <citation type="submission" date="2020-05" db="UniProtKB">
        <authorList>
            <consortium name="EnsemblMetazoa"/>
        </authorList>
    </citation>
    <scope>IDENTIFICATION</scope>
    <source>
        <strain evidence="2">WRAIR2</strain>
    </source>
</reference>
<dbReference type="AlphaFoldDB" id="A0A182NWM1"/>
<keyword evidence="3" id="KW-1185">Reference proteome</keyword>
<evidence type="ECO:0000256" key="1">
    <source>
        <dbReference type="SAM" id="Phobius"/>
    </source>
</evidence>
<evidence type="ECO:0000313" key="2">
    <source>
        <dbReference type="EnsemblMetazoa" id="ADIR014289-PA"/>
    </source>
</evidence>
<proteinExistence type="predicted"/>
<evidence type="ECO:0000313" key="3">
    <source>
        <dbReference type="Proteomes" id="UP000075884"/>
    </source>
</evidence>
<reference evidence="3" key="1">
    <citation type="submission" date="2013-03" db="EMBL/GenBank/DDBJ databases">
        <title>The Genome Sequence of Anopheles dirus WRAIR2.</title>
        <authorList>
            <consortium name="The Broad Institute Genomics Platform"/>
            <person name="Neafsey D.E."/>
            <person name="Walton C."/>
            <person name="Walker B."/>
            <person name="Young S.K."/>
            <person name="Zeng Q."/>
            <person name="Gargeya S."/>
            <person name="Fitzgerald M."/>
            <person name="Haas B."/>
            <person name="Abouelleil A."/>
            <person name="Allen A.W."/>
            <person name="Alvarado L."/>
            <person name="Arachchi H.M."/>
            <person name="Berlin A.M."/>
            <person name="Chapman S.B."/>
            <person name="Gainer-Dewar J."/>
            <person name="Goldberg J."/>
            <person name="Griggs A."/>
            <person name="Gujja S."/>
            <person name="Hansen M."/>
            <person name="Howarth C."/>
            <person name="Imamovic A."/>
            <person name="Ireland A."/>
            <person name="Larimer J."/>
            <person name="McCowan C."/>
            <person name="Murphy C."/>
            <person name="Pearson M."/>
            <person name="Poon T.W."/>
            <person name="Priest M."/>
            <person name="Roberts A."/>
            <person name="Saif S."/>
            <person name="Shea T."/>
            <person name="Sisk P."/>
            <person name="Sykes S."/>
            <person name="Wortman J."/>
            <person name="Nusbaum C."/>
            <person name="Birren B."/>
        </authorList>
    </citation>
    <scope>NUCLEOTIDE SEQUENCE [LARGE SCALE GENOMIC DNA]</scope>
    <source>
        <strain evidence="3">WRAIR2</strain>
    </source>
</reference>
<protein>
    <submittedName>
        <fullName evidence="2">Uncharacterized protein</fullName>
    </submittedName>
</protein>